<dbReference type="EMBL" id="KN838819">
    <property type="protein sequence ID" value="KIJ93887.1"/>
    <property type="molecule type" value="Genomic_DNA"/>
</dbReference>
<dbReference type="AlphaFoldDB" id="A0A0C9XCC4"/>
<name>A0A0C9XCC4_9AGAR</name>
<reference evidence="1 2" key="1">
    <citation type="submission" date="2014-04" db="EMBL/GenBank/DDBJ databases">
        <authorList>
            <consortium name="DOE Joint Genome Institute"/>
            <person name="Kuo A."/>
            <person name="Kohler A."/>
            <person name="Nagy L.G."/>
            <person name="Floudas D."/>
            <person name="Copeland A."/>
            <person name="Barry K.W."/>
            <person name="Cichocki N."/>
            <person name="Veneault-Fourrey C."/>
            <person name="LaButti K."/>
            <person name="Lindquist E.A."/>
            <person name="Lipzen A."/>
            <person name="Lundell T."/>
            <person name="Morin E."/>
            <person name="Murat C."/>
            <person name="Sun H."/>
            <person name="Tunlid A."/>
            <person name="Henrissat B."/>
            <person name="Grigoriev I.V."/>
            <person name="Hibbett D.S."/>
            <person name="Martin F."/>
            <person name="Nordberg H.P."/>
            <person name="Cantor M.N."/>
            <person name="Hua S.X."/>
        </authorList>
    </citation>
    <scope>NUCLEOTIDE SEQUENCE [LARGE SCALE GENOMIC DNA]</scope>
    <source>
        <strain evidence="1 2">LaAM-08-1</strain>
    </source>
</reference>
<keyword evidence="2" id="KW-1185">Reference proteome</keyword>
<reference evidence="2" key="2">
    <citation type="submission" date="2015-01" db="EMBL/GenBank/DDBJ databases">
        <title>Evolutionary Origins and Diversification of the Mycorrhizal Mutualists.</title>
        <authorList>
            <consortium name="DOE Joint Genome Institute"/>
            <consortium name="Mycorrhizal Genomics Consortium"/>
            <person name="Kohler A."/>
            <person name="Kuo A."/>
            <person name="Nagy L.G."/>
            <person name="Floudas D."/>
            <person name="Copeland A."/>
            <person name="Barry K.W."/>
            <person name="Cichocki N."/>
            <person name="Veneault-Fourrey C."/>
            <person name="LaButti K."/>
            <person name="Lindquist E.A."/>
            <person name="Lipzen A."/>
            <person name="Lundell T."/>
            <person name="Morin E."/>
            <person name="Murat C."/>
            <person name="Riley R."/>
            <person name="Ohm R."/>
            <person name="Sun H."/>
            <person name="Tunlid A."/>
            <person name="Henrissat B."/>
            <person name="Grigoriev I.V."/>
            <person name="Hibbett D.S."/>
            <person name="Martin F."/>
        </authorList>
    </citation>
    <scope>NUCLEOTIDE SEQUENCE [LARGE SCALE GENOMIC DNA]</scope>
    <source>
        <strain evidence="2">LaAM-08-1</strain>
    </source>
</reference>
<dbReference type="OrthoDB" id="10440288at2759"/>
<sequence length="154" mass="17457">SRNQTKEKANGRRRGGIQVTNTGRSMFGEITDIVALYFVHEFMTMLQPRFGSKEINPVKTRVHVTSGPNVPCHLISTCTGYFQYHQLVLPPEDLSKMDLLHEKRLPSLRNGTPIRSNLAFGFFCGEIHLLAEIELNKLYLTEITSGTTSRVYET</sequence>
<dbReference type="Proteomes" id="UP000054477">
    <property type="component" value="Unassembled WGS sequence"/>
</dbReference>
<dbReference type="HOGENOM" id="CLU_143908_0_0_1"/>
<protein>
    <submittedName>
        <fullName evidence="1">Uncharacterized protein</fullName>
    </submittedName>
</protein>
<organism evidence="1 2">
    <name type="scientific">Laccaria amethystina LaAM-08-1</name>
    <dbReference type="NCBI Taxonomy" id="1095629"/>
    <lineage>
        <taxon>Eukaryota</taxon>
        <taxon>Fungi</taxon>
        <taxon>Dikarya</taxon>
        <taxon>Basidiomycota</taxon>
        <taxon>Agaricomycotina</taxon>
        <taxon>Agaricomycetes</taxon>
        <taxon>Agaricomycetidae</taxon>
        <taxon>Agaricales</taxon>
        <taxon>Agaricineae</taxon>
        <taxon>Hydnangiaceae</taxon>
        <taxon>Laccaria</taxon>
    </lineage>
</organism>
<accession>A0A0C9XCC4</accession>
<feature type="non-terminal residue" evidence="1">
    <location>
        <position position="154"/>
    </location>
</feature>
<evidence type="ECO:0000313" key="2">
    <source>
        <dbReference type="Proteomes" id="UP000054477"/>
    </source>
</evidence>
<feature type="non-terminal residue" evidence="1">
    <location>
        <position position="1"/>
    </location>
</feature>
<evidence type="ECO:0000313" key="1">
    <source>
        <dbReference type="EMBL" id="KIJ93887.1"/>
    </source>
</evidence>
<gene>
    <name evidence="1" type="ORF">K443DRAFT_25230</name>
</gene>
<proteinExistence type="predicted"/>